<keyword evidence="1" id="KW-0812">Transmembrane</keyword>
<dbReference type="PANTHER" id="PTHR20992:SF12">
    <property type="entry name" value="IP07646P"/>
    <property type="match status" value="1"/>
</dbReference>
<dbReference type="OrthoDB" id="512473at2759"/>
<gene>
    <name evidence="3" type="ORF">APLA_LOCUS16037</name>
</gene>
<organism evidence="3 4">
    <name type="scientific">Arctia plantaginis</name>
    <name type="common">Wood tiger moth</name>
    <name type="synonym">Phalaena plantaginis</name>
    <dbReference type="NCBI Taxonomy" id="874455"/>
    <lineage>
        <taxon>Eukaryota</taxon>
        <taxon>Metazoa</taxon>
        <taxon>Ecdysozoa</taxon>
        <taxon>Arthropoda</taxon>
        <taxon>Hexapoda</taxon>
        <taxon>Insecta</taxon>
        <taxon>Pterygota</taxon>
        <taxon>Neoptera</taxon>
        <taxon>Endopterygota</taxon>
        <taxon>Lepidoptera</taxon>
        <taxon>Glossata</taxon>
        <taxon>Ditrysia</taxon>
        <taxon>Noctuoidea</taxon>
        <taxon>Erebidae</taxon>
        <taxon>Arctiinae</taxon>
        <taxon>Arctia</taxon>
    </lineage>
</organism>
<dbReference type="PANTHER" id="PTHR20992">
    <property type="entry name" value="AT15442P-RELATED"/>
    <property type="match status" value="1"/>
</dbReference>
<reference evidence="3 4" key="1">
    <citation type="submission" date="2020-04" db="EMBL/GenBank/DDBJ databases">
        <authorList>
            <person name="Wallbank WR R."/>
            <person name="Pardo Diaz C."/>
            <person name="Kozak K."/>
            <person name="Martin S."/>
            <person name="Jiggins C."/>
            <person name="Moest M."/>
            <person name="Warren A I."/>
            <person name="Byers J.R.P. K."/>
            <person name="Montejo-Kovacevich G."/>
            <person name="Yen C E."/>
        </authorList>
    </citation>
    <scope>NUCLEOTIDE SEQUENCE [LARGE SCALE GENOMIC DNA]</scope>
</reference>
<proteinExistence type="predicted"/>
<evidence type="ECO:0000313" key="3">
    <source>
        <dbReference type="EMBL" id="CAB3258028.1"/>
    </source>
</evidence>
<keyword evidence="1" id="KW-1133">Transmembrane helix</keyword>
<dbReference type="Proteomes" id="UP000494256">
    <property type="component" value="Unassembled WGS sequence"/>
</dbReference>
<protein>
    <submittedName>
        <fullName evidence="3">Uncharacterized protein</fullName>
    </submittedName>
</protein>
<feature type="transmembrane region" description="Helical" evidence="1">
    <location>
        <begin position="40"/>
        <end position="60"/>
    </location>
</feature>
<name>A0A8S1BHI6_ARCPL</name>
<comment type="caution">
    <text evidence="3">The sequence shown here is derived from an EMBL/GenBank/DDBJ whole genome shotgun (WGS) entry which is preliminary data.</text>
</comment>
<evidence type="ECO:0000313" key="4">
    <source>
        <dbReference type="Proteomes" id="UP000494256"/>
    </source>
</evidence>
<keyword evidence="1" id="KW-0472">Membrane</keyword>
<evidence type="ECO:0000256" key="1">
    <source>
        <dbReference type="SAM" id="Phobius"/>
    </source>
</evidence>
<dbReference type="InterPro" id="IPR005240">
    <property type="entry name" value="DUF389"/>
</dbReference>
<keyword evidence="2" id="KW-0732">Signal</keyword>
<sequence>MLASLVFGFIFGLILGTTEMPWGFGDWPTEEMKGRGNVRSLWMGVLWALTSGTGVALALLQGSAGPLLYSYISLFATTCGELCK</sequence>
<dbReference type="EMBL" id="CADEBD010000604">
    <property type="protein sequence ID" value="CAB3258028.1"/>
    <property type="molecule type" value="Genomic_DNA"/>
</dbReference>
<dbReference type="Pfam" id="PF04087">
    <property type="entry name" value="DUF389"/>
    <property type="match status" value="1"/>
</dbReference>
<feature type="signal peptide" evidence="2">
    <location>
        <begin position="1"/>
        <end position="16"/>
    </location>
</feature>
<accession>A0A8S1BHI6</accession>
<feature type="chain" id="PRO_5035851054" evidence="2">
    <location>
        <begin position="17"/>
        <end position="84"/>
    </location>
</feature>
<dbReference type="AlphaFoldDB" id="A0A8S1BHI6"/>
<evidence type="ECO:0000256" key="2">
    <source>
        <dbReference type="SAM" id="SignalP"/>
    </source>
</evidence>